<dbReference type="Proteomes" id="UP001221757">
    <property type="component" value="Unassembled WGS sequence"/>
</dbReference>
<protein>
    <submittedName>
        <fullName evidence="1">Uncharacterized protein</fullName>
    </submittedName>
</protein>
<dbReference type="AlphaFoldDB" id="A0AAD7GLV2"/>
<sequence>MPVVLVLKNSHCNELQIGRIRRGSGGLPRAQKKIGVRCAREVLNEDWVPVLRACSWAWVLTDSCSRIEAWVVKKAEDRRAYIVNLASTAKPVDAYRKYHKNSPLRSTVLQGNASGGELGSRICGYYLFRSTRLAATSSVHRGRLKLLTREKGANLTPFGQVFKHGLASPEAEVRITPIRAGPSEAKELVDLVVL</sequence>
<proteinExistence type="predicted"/>
<keyword evidence="2" id="KW-1185">Reference proteome</keyword>
<accession>A0AAD7GLV2</accession>
<dbReference type="EMBL" id="JARKIE010000032">
    <property type="protein sequence ID" value="KAJ7697024.1"/>
    <property type="molecule type" value="Genomic_DNA"/>
</dbReference>
<evidence type="ECO:0000313" key="2">
    <source>
        <dbReference type="Proteomes" id="UP001221757"/>
    </source>
</evidence>
<organism evidence="1 2">
    <name type="scientific">Mycena rosella</name>
    <name type="common">Pink bonnet</name>
    <name type="synonym">Agaricus rosellus</name>
    <dbReference type="NCBI Taxonomy" id="1033263"/>
    <lineage>
        <taxon>Eukaryota</taxon>
        <taxon>Fungi</taxon>
        <taxon>Dikarya</taxon>
        <taxon>Basidiomycota</taxon>
        <taxon>Agaricomycotina</taxon>
        <taxon>Agaricomycetes</taxon>
        <taxon>Agaricomycetidae</taxon>
        <taxon>Agaricales</taxon>
        <taxon>Marasmiineae</taxon>
        <taxon>Mycenaceae</taxon>
        <taxon>Mycena</taxon>
    </lineage>
</organism>
<gene>
    <name evidence="1" type="ORF">B0H17DRAFT_1130667</name>
</gene>
<comment type="caution">
    <text evidence="1">The sequence shown here is derived from an EMBL/GenBank/DDBJ whole genome shotgun (WGS) entry which is preliminary data.</text>
</comment>
<evidence type="ECO:0000313" key="1">
    <source>
        <dbReference type="EMBL" id="KAJ7697024.1"/>
    </source>
</evidence>
<name>A0AAD7GLV2_MYCRO</name>
<reference evidence="1" key="1">
    <citation type="submission" date="2023-03" db="EMBL/GenBank/DDBJ databases">
        <title>Massive genome expansion in bonnet fungi (Mycena s.s.) driven by repeated elements and novel gene families across ecological guilds.</title>
        <authorList>
            <consortium name="Lawrence Berkeley National Laboratory"/>
            <person name="Harder C.B."/>
            <person name="Miyauchi S."/>
            <person name="Viragh M."/>
            <person name="Kuo A."/>
            <person name="Thoen E."/>
            <person name="Andreopoulos B."/>
            <person name="Lu D."/>
            <person name="Skrede I."/>
            <person name="Drula E."/>
            <person name="Henrissat B."/>
            <person name="Morin E."/>
            <person name="Kohler A."/>
            <person name="Barry K."/>
            <person name="LaButti K."/>
            <person name="Morin E."/>
            <person name="Salamov A."/>
            <person name="Lipzen A."/>
            <person name="Mereny Z."/>
            <person name="Hegedus B."/>
            <person name="Baldrian P."/>
            <person name="Stursova M."/>
            <person name="Weitz H."/>
            <person name="Taylor A."/>
            <person name="Grigoriev I.V."/>
            <person name="Nagy L.G."/>
            <person name="Martin F."/>
            <person name="Kauserud H."/>
        </authorList>
    </citation>
    <scope>NUCLEOTIDE SEQUENCE</scope>
    <source>
        <strain evidence="1">CBHHK067</strain>
    </source>
</reference>